<evidence type="ECO:0000313" key="1">
    <source>
        <dbReference type="EMBL" id="NGX95429.1"/>
    </source>
</evidence>
<dbReference type="AlphaFoldDB" id="A0A7C9VGT0"/>
<keyword evidence="2" id="KW-1185">Reference proteome</keyword>
<gene>
    <name evidence="1" type="ORF">G4V63_09450</name>
</gene>
<name>A0A7C9VGT0_9BRAD</name>
<evidence type="ECO:0000313" key="2">
    <source>
        <dbReference type="Proteomes" id="UP000480266"/>
    </source>
</evidence>
<reference evidence="1" key="1">
    <citation type="submission" date="2020-02" db="EMBL/GenBank/DDBJ databases">
        <title>Draft genome sequence of Candidatus Afipia apatlaquensis IBT-C3, a potential strain for decolorization of textile dyes.</title>
        <authorList>
            <person name="Sanchez-Reyes A."/>
            <person name="Breton-Deval L."/>
            <person name="Mangelson H."/>
            <person name="Sanchez-Flores A."/>
        </authorList>
    </citation>
    <scope>NUCLEOTIDE SEQUENCE [LARGE SCALE GENOMIC DNA]</scope>
    <source>
        <strain evidence="1">IBT-C3</strain>
    </source>
</reference>
<dbReference type="EMBL" id="JAAMRR010000494">
    <property type="protein sequence ID" value="NGX95429.1"/>
    <property type="molecule type" value="Genomic_DNA"/>
</dbReference>
<sequence length="221" mass="25156">MSGTDSDPPIENWWQIGRDNRLAVVRVLRDLEVVLATSPNYSVFVDQPRWDNLHSMKRIGIVQGEMLNEGLQVALHVNGRTETDFQRWTDYVRSRPEIQILAYEFATGTGWIGRREIHLEWLTKLASEVGRPLDLVMRGGIELVPALSSVFARVTFIDTSAFMRAMKRRRAILTEGGKLLWRAAPTEIGSPLDELLNDNVVNVTTWIRSQFPASQQEKLIA</sequence>
<organism evidence="1 2">
    <name type="scientific">Candidatus Afipia apatlaquensis</name>
    <dbReference type="NCBI Taxonomy" id="2712852"/>
    <lineage>
        <taxon>Bacteria</taxon>
        <taxon>Pseudomonadati</taxon>
        <taxon>Pseudomonadota</taxon>
        <taxon>Alphaproteobacteria</taxon>
        <taxon>Hyphomicrobiales</taxon>
        <taxon>Nitrobacteraceae</taxon>
        <taxon>Afipia</taxon>
    </lineage>
</organism>
<accession>A0A7C9VGT0</accession>
<proteinExistence type="predicted"/>
<comment type="caution">
    <text evidence="1">The sequence shown here is derived from an EMBL/GenBank/DDBJ whole genome shotgun (WGS) entry which is preliminary data.</text>
</comment>
<dbReference type="Proteomes" id="UP000480266">
    <property type="component" value="Unassembled WGS sequence"/>
</dbReference>
<protein>
    <submittedName>
        <fullName evidence="1">Uncharacterized protein</fullName>
    </submittedName>
</protein>